<keyword evidence="1" id="KW-0732">Signal</keyword>
<evidence type="ECO:0000313" key="3">
    <source>
        <dbReference type="Proteomes" id="UP000292110"/>
    </source>
</evidence>
<feature type="chain" id="PRO_5020981155" evidence="1">
    <location>
        <begin position="20"/>
        <end position="126"/>
    </location>
</feature>
<dbReference type="EMBL" id="SGIM01000008">
    <property type="protein sequence ID" value="RZF51689.1"/>
    <property type="molecule type" value="Genomic_DNA"/>
</dbReference>
<comment type="caution">
    <text evidence="2">The sequence shown here is derived from an EMBL/GenBank/DDBJ whole genome shotgun (WGS) entry which is preliminary data.</text>
</comment>
<gene>
    <name evidence="2" type="ORF">EXE30_10785</name>
</gene>
<accession>A0A4Q6XFR4</accession>
<feature type="signal peptide" evidence="1">
    <location>
        <begin position="1"/>
        <end position="19"/>
    </location>
</feature>
<evidence type="ECO:0000256" key="1">
    <source>
        <dbReference type="SAM" id="SignalP"/>
    </source>
</evidence>
<evidence type="ECO:0000313" key="2">
    <source>
        <dbReference type="EMBL" id="RZF51689.1"/>
    </source>
</evidence>
<organism evidence="2 3">
    <name type="scientific">Acinetobacter halotolerans</name>
    <dbReference type="NCBI Taxonomy" id="1752076"/>
    <lineage>
        <taxon>Bacteria</taxon>
        <taxon>Pseudomonadati</taxon>
        <taxon>Pseudomonadota</taxon>
        <taxon>Gammaproteobacteria</taxon>
        <taxon>Moraxellales</taxon>
        <taxon>Moraxellaceae</taxon>
        <taxon>Acinetobacter</taxon>
    </lineage>
</organism>
<sequence>MKKLVLVIAPVVLAFAGCAATDTNNSATTSQQLGVAALKVAVNAKCLNEINNVAAWKTATRYMTTEQRNDIQTNVCGCVSDKAPESVTTFELATAAIDPSARATIVNKVVSETVNACVNEALKQAK</sequence>
<name>A0A4Q6XFR4_9GAMM</name>
<reference evidence="2 3" key="1">
    <citation type="submission" date="2019-02" db="EMBL/GenBank/DDBJ databases">
        <title>The draft genome of Acinetobacter halotolerans strain JCM 31009.</title>
        <authorList>
            <person name="Qin J."/>
            <person name="Feng Y."/>
            <person name="Nemec A."/>
            <person name="Zong Z."/>
        </authorList>
    </citation>
    <scope>NUCLEOTIDE SEQUENCE [LARGE SCALE GENOMIC DNA]</scope>
    <source>
        <strain evidence="2 3">JCM 31009</strain>
    </source>
</reference>
<protein>
    <submittedName>
        <fullName evidence="2">Uncharacterized protein</fullName>
    </submittedName>
</protein>
<dbReference type="AlphaFoldDB" id="A0A4Q6XFR4"/>
<keyword evidence="3" id="KW-1185">Reference proteome</keyword>
<dbReference type="RefSeq" id="WP_130162384.1">
    <property type="nucleotide sequence ID" value="NZ_SGIM01000008.1"/>
</dbReference>
<dbReference type="PROSITE" id="PS51257">
    <property type="entry name" value="PROKAR_LIPOPROTEIN"/>
    <property type="match status" value="1"/>
</dbReference>
<proteinExistence type="predicted"/>
<dbReference type="Proteomes" id="UP000292110">
    <property type="component" value="Unassembled WGS sequence"/>
</dbReference>